<dbReference type="EMBL" id="JAGSMN010000040">
    <property type="protein sequence ID" value="MBR7671854.1"/>
    <property type="molecule type" value="Genomic_DNA"/>
</dbReference>
<dbReference type="Gene3D" id="1.10.260.40">
    <property type="entry name" value="lambda repressor-like DNA-binding domains"/>
    <property type="match status" value="1"/>
</dbReference>
<organism evidence="1 2">
    <name type="scientific">Streptomyces daliensis</name>
    <dbReference type="NCBI Taxonomy" id="299421"/>
    <lineage>
        <taxon>Bacteria</taxon>
        <taxon>Bacillati</taxon>
        <taxon>Actinomycetota</taxon>
        <taxon>Actinomycetes</taxon>
        <taxon>Kitasatosporales</taxon>
        <taxon>Streptomycetaceae</taxon>
        <taxon>Streptomyces</taxon>
    </lineage>
</organism>
<dbReference type="GO" id="GO:0003677">
    <property type="term" value="F:DNA binding"/>
    <property type="evidence" value="ECO:0007669"/>
    <property type="project" value="UniProtKB-KW"/>
</dbReference>
<dbReference type="AlphaFoldDB" id="A0A8T4IR48"/>
<dbReference type="Proteomes" id="UP000675554">
    <property type="component" value="Unassembled WGS sequence"/>
</dbReference>
<accession>A0A8T4IR48</accession>
<comment type="caution">
    <text evidence="1">The sequence shown here is derived from an EMBL/GenBank/DDBJ whole genome shotgun (WGS) entry which is preliminary data.</text>
</comment>
<dbReference type="InterPro" id="IPR010982">
    <property type="entry name" value="Lambda_DNA-bd_dom_sf"/>
</dbReference>
<name>A0A8T4IR48_9ACTN</name>
<proteinExistence type="predicted"/>
<dbReference type="CDD" id="cd00093">
    <property type="entry name" value="HTH_XRE"/>
    <property type="match status" value="1"/>
</dbReference>
<dbReference type="SUPFAM" id="SSF47413">
    <property type="entry name" value="lambda repressor-like DNA-binding domains"/>
    <property type="match status" value="1"/>
</dbReference>
<sequence>MDAAQQEATAKARELQSQWYGEPLGTLFRKLIDDLGLNQARLATVLGLSAPMLSQLMSGQRAKIGNPAVVQRVQALQELAAEVARGDVSAADATQRMDEIRRTAGGSVLNNTGQTASSGASQTPVKRVVREIQALLRSVSDAADIIEASTTLAPTHPELAEFLRVYGAGRTSDAVKHYESHQS</sequence>
<protein>
    <submittedName>
        <fullName evidence="1">DNA-binding protein</fullName>
    </submittedName>
</protein>
<dbReference type="InterPro" id="IPR001387">
    <property type="entry name" value="Cro/C1-type_HTH"/>
</dbReference>
<evidence type="ECO:0000313" key="2">
    <source>
        <dbReference type="Proteomes" id="UP000675554"/>
    </source>
</evidence>
<keyword evidence="2" id="KW-1185">Reference proteome</keyword>
<reference evidence="1" key="1">
    <citation type="submission" date="2021-04" db="EMBL/GenBank/DDBJ databases">
        <title>Sequencing of actinobacteria type strains.</title>
        <authorList>
            <person name="Nguyen G.-S."/>
            <person name="Wentzel A."/>
        </authorList>
    </citation>
    <scope>NUCLEOTIDE SEQUENCE</scope>
    <source>
        <strain evidence="1">DSM 42095</strain>
    </source>
</reference>
<keyword evidence="1" id="KW-0238">DNA-binding</keyword>
<evidence type="ECO:0000313" key="1">
    <source>
        <dbReference type="EMBL" id="MBR7671854.1"/>
    </source>
</evidence>
<gene>
    <name evidence="1" type="ORF">KDA82_02130</name>
</gene>